<dbReference type="Gene3D" id="1.25.40.20">
    <property type="entry name" value="Ankyrin repeat-containing domain"/>
    <property type="match status" value="1"/>
</dbReference>
<feature type="repeat" description="ANK" evidence="3">
    <location>
        <begin position="476"/>
        <end position="508"/>
    </location>
</feature>
<dbReference type="PANTHER" id="PTHR24189:SF50">
    <property type="entry name" value="ANKYRIN REPEAT AND SOCS BOX PROTEIN 2"/>
    <property type="match status" value="1"/>
</dbReference>
<dbReference type="PROSITE" id="PS50088">
    <property type="entry name" value="ANK_REPEAT"/>
    <property type="match status" value="3"/>
</dbReference>
<dbReference type="PROSITE" id="PS50297">
    <property type="entry name" value="ANK_REP_REGION"/>
    <property type="match status" value="2"/>
</dbReference>
<dbReference type="Gene3D" id="1.25.40.10">
    <property type="entry name" value="Tetratricopeptide repeat domain"/>
    <property type="match status" value="1"/>
</dbReference>
<dbReference type="PANTHER" id="PTHR24189">
    <property type="entry name" value="MYOTROPHIN"/>
    <property type="match status" value="1"/>
</dbReference>
<evidence type="ECO:0000256" key="3">
    <source>
        <dbReference type="PROSITE-ProRule" id="PRU00023"/>
    </source>
</evidence>
<feature type="repeat" description="ANK" evidence="3">
    <location>
        <begin position="509"/>
        <end position="536"/>
    </location>
</feature>
<dbReference type="SUPFAM" id="SSF48452">
    <property type="entry name" value="TPR-like"/>
    <property type="match status" value="1"/>
</dbReference>
<organism evidence="5 6">
    <name type="scientific">Orbilia javanica</name>
    <dbReference type="NCBI Taxonomy" id="47235"/>
    <lineage>
        <taxon>Eukaryota</taxon>
        <taxon>Fungi</taxon>
        <taxon>Dikarya</taxon>
        <taxon>Ascomycota</taxon>
        <taxon>Pezizomycotina</taxon>
        <taxon>Orbiliomycetes</taxon>
        <taxon>Orbiliales</taxon>
        <taxon>Orbiliaceae</taxon>
        <taxon>Orbilia</taxon>
    </lineage>
</organism>
<keyword evidence="1" id="KW-0677">Repeat</keyword>
<name>A0AAN8MXG7_9PEZI</name>
<keyword evidence="2 3" id="KW-0040">ANK repeat</keyword>
<dbReference type="Pfam" id="PF12796">
    <property type="entry name" value="Ank_2"/>
    <property type="match status" value="1"/>
</dbReference>
<protein>
    <submittedName>
        <fullName evidence="5">Uncharacterized protein</fullName>
    </submittedName>
</protein>
<dbReference type="Proteomes" id="UP001313282">
    <property type="component" value="Unassembled WGS sequence"/>
</dbReference>
<keyword evidence="6" id="KW-1185">Reference proteome</keyword>
<evidence type="ECO:0000313" key="5">
    <source>
        <dbReference type="EMBL" id="KAK6344781.1"/>
    </source>
</evidence>
<feature type="region of interest" description="Disordered" evidence="4">
    <location>
        <begin position="1"/>
        <end position="32"/>
    </location>
</feature>
<feature type="repeat" description="ANK" evidence="3">
    <location>
        <begin position="585"/>
        <end position="617"/>
    </location>
</feature>
<feature type="compositionally biased region" description="Polar residues" evidence="4">
    <location>
        <begin position="70"/>
        <end position="101"/>
    </location>
</feature>
<dbReference type="AlphaFoldDB" id="A0AAN8MXG7"/>
<dbReference type="SUPFAM" id="SSF48403">
    <property type="entry name" value="Ankyrin repeat"/>
    <property type="match status" value="1"/>
</dbReference>
<evidence type="ECO:0000256" key="1">
    <source>
        <dbReference type="ARBA" id="ARBA00022737"/>
    </source>
</evidence>
<comment type="caution">
    <text evidence="5">The sequence shown here is derived from an EMBL/GenBank/DDBJ whole genome shotgun (WGS) entry which is preliminary data.</text>
</comment>
<dbReference type="InterPro" id="IPR002110">
    <property type="entry name" value="Ankyrin_rpt"/>
</dbReference>
<feature type="compositionally biased region" description="Polar residues" evidence="4">
    <location>
        <begin position="1"/>
        <end position="17"/>
    </location>
</feature>
<gene>
    <name evidence="5" type="ORF">TWF718_006737</name>
</gene>
<feature type="region of interest" description="Disordered" evidence="4">
    <location>
        <begin position="70"/>
        <end position="107"/>
    </location>
</feature>
<evidence type="ECO:0000256" key="4">
    <source>
        <dbReference type="SAM" id="MobiDB-lite"/>
    </source>
</evidence>
<accession>A0AAN8MXG7</accession>
<dbReference type="InterPro" id="IPR036770">
    <property type="entry name" value="Ankyrin_rpt-contain_sf"/>
</dbReference>
<dbReference type="InterPro" id="IPR011990">
    <property type="entry name" value="TPR-like_helical_dom_sf"/>
</dbReference>
<sequence length="689" mass="75595">MAAYTSSHTANFDNSVGVSGHSGDMESMGVSSDISRGMESMGLEDQGHKTSGVETVSKFTDLASTALATMESNYRMENTQSNNTVSRSESTATTQGGNLQDNGGDEEEDFEFERMVFSFRKAEEFFGASDWEKAELHLSAVVAILNSYPKFEAVFRGAGKFDMMNTLLLCRTNQNKWKEALKTIDIIIQIAKASEMLPSDLQIVVGSMEHWRSRAYRELGDLESARAACKKAVRVRRSDPNRLGESVKLMVEILGDIGPGAQYDVEVEFYKSLMPEEPDVDLQLRFIKETPEEESGLKTWVEARVGNQYVENQTPIDSDIENSANDEFPPITLTGSTSTETSSLITVPPATEILGQGGESKTLNPPEYPENAKSDIIKGPDTGYLERIHAESILRGYGVIVTTDGLTGKHTVSAEYSESEWGSHDFQSGSKLYDIVRKMIIEPGHTSAAELLLQYGHEQVLSISMGITSYRLGGFDYGTPLHFAVLHNSLEIAALLLKYGANFRALTKKGYTALHIAAGEEKVELKTMEFVLNNGAPTSGPILQKNEPKNSPLHVLLPNKESAHGTSKLALLLKSGLDVNAVNSEGETPLIRSIYVSTVSTTVLLLEAGADVKAVTTTGDSALHVAVRYYADRGDIQNARSKIEGLLKYKADKNLKNKDGKRPIDFGAKSITLPKKVIEALKPDRWYRF</sequence>
<dbReference type="SMART" id="SM00248">
    <property type="entry name" value="ANK"/>
    <property type="match status" value="4"/>
</dbReference>
<evidence type="ECO:0000313" key="6">
    <source>
        <dbReference type="Proteomes" id="UP001313282"/>
    </source>
</evidence>
<evidence type="ECO:0000256" key="2">
    <source>
        <dbReference type="ARBA" id="ARBA00023043"/>
    </source>
</evidence>
<dbReference type="EMBL" id="JAVHNR010000004">
    <property type="protein sequence ID" value="KAK6344781.1"/>
    <property type="molecule type" value="Genomic_DNA"/>
</dbReference>
<proteinExistence type="predicted"/>
<dbReference type="InterPro" id="IPR050745">
    <property type="entry name" value="Multifunctional_regulatory"/>
</dbReference>
<reference evidence="5 6" key="1">
    <citation type="submission" date="2019-10" db="EMBL/GenBank/DDBJ databases">
        <authorList>
            <person name="Palmer J.M."/>
        </authorList>
    </citation>
    <scope>NUCLEOTIDE SEQUENCE [LARGE SCALE GENOMIC DNA]</scope>
    <source>
        <strain evidence="5 6">TWF718</strain>
    </source>
</reference>
<feature type="region of interest" description="Disordered" evidence="4">
    <location>
        <begin position="353"/>
        <end position="375"/>
    </location>
</feature>